<dbReference type="RefSeq" id="WP_107236860.1">
    <property type="nucleotide sequence ID" value="NZ_PYLU01000002.1"/>
</dbReference>
<evidence type="ECO:0000256" key="14">
    <source>
        <dbReference type="PIRSR" id="PIRSR000014-1"/>
    </source>
</evidence>
<evidence type="ECO:0000256" key="6">
    <source>
        <dbReference type="ARBA" id="ARBA00022617"/>
    </source>
</evidence>
<gene>
    <name evidence="17" type="ORF">C9I88_05055</name>
</gene>
<feature type="binding site" description="covalent" evidence="14">
    <location>
        <position position="77"/>
    </location>
    <ligand>
        <name>heme</name>
        <dbReference type="ChEBI" id="CHEBI:30413"/>
        <label>2</label>
    </ligand>
</feature>
<dbReference type="SUPFAM" id="SSF46626">
    <property type="entry name" value="Cytochrome c"/>
    <property type="match status" value="1"/>
</dbReference>
<dbReference type="InterPro" id="IPR018588">
    <property type="entry name" value="Dihaem_cytochrome-c"/>
</dbReference>
<evidence type="ECO:0000313" key="17">
    <source>
        <dbReference type="EMBL" id="PSV98795.1"/>
    </source>
</evidence>
<keyword evidence="10" id="KW-1133">Transmembrane helix</keyword>
<feature type="binding site" description="covalent" evidence="14">
    <location>
        <position position="51"/>
    </location>
    <ligand>
        <name>heme</name>
        <dbReference type="ChEBI" id="CHEBI:30413"/>
        <label>1</label>
    </ligand>
</feature>
<dbReference type="GO" id="GO:0005506">
    <property type="term" value="F:iron ion binding"/>
    <property type="evidence" value="ECO:0007669"/>
    <property type="project" value="UniProtKB-UniRule"/>
</dbReference>
<keyword evidence="3 13" id="KW-0813">Transport</keyword>
<dbReference type="EMBL" id="PYLW01000003">
    <property type="protein sequence ID" value="PSV98795.1"/>
    <property type="molecule type" value="Genomic_DNA"/>
</dbReference>
<evidence type="ECO:0000256" key="1">
    <source>
        <dbReference type="ARBA" id="ARBA00004249"/>
    </source>
</evidence>
<dbReference type="OrthoDB" id="9782159at2"/>
<feature type="binding site" description="covalent" evidence="14">
    <location>
        <position position="174"/>
    </location>
    <ligand>
        <name>heme</name>
        <dbReference type="ChEBI" id="CHEBI:30413"/>
        <label>4</label>
    </ligand>
</feature>
<evidence type="ECO:0000256" key="4">
    <source>
        <dbReference type="ARBA" id="ARBA00022475"/>
    </source>
</evidence>
<evidence type="ECO:0000256" key="15">
    <source>
        <dbReference type="PIRSR" id="PIRSR000014-2"/>
    </source>
</evidence>
<dbReference type="InterPro" id="IPR009154">
    <property type="entry name" value="Membr-bd_4haem_cyt_TorC"/>
</dbReference>
<feature type="binding site" description="axial binding residue" evidence="15">
    <location>
        <position position="175"/>
    </location>
    <ligand>
        <name>heme</name>
        <dbReference type="ChEBI" id="CHEBI:30413"/>
        <label>4</label>
    </ligand>
    <ligandPart>
        <name>Fe</name>
        <dbReference type="ChEBI" id="CHEBI:18248"/>
    </ligandPart>
</feature>
<dbReference type="Pfam" id="PF03264">
    <property type="entry name" value="Cytochrom_NNT"/>
    <property type="match status" value="1"/>
</dbReference>
<feature type="binding site" description="covalent" evidence="14">
    <location>
        <position position="142"/>
    </location>
    <ligand>
        <name>heme</name>
        <dbReference type="ChEBI" id="CHEBI:30413"/>
        <label>3</label>
    </ligand>
</feature>
<keyword evidence="8 13" id="KW-0479">Metal-binding</keyword>
<dbReference type="InterPro" id="IPR051174">
    <property type="entry name" value="Cytochrome_c-type_ET"/>
</dbReference>
<keyword evidence="4 13" id="KW-1003">Cell membrane</keyword>
<dbReference type="SUPFAM" id="SSF48695">
    <property type="entry name" value="Multiheme cytochromes"/>
    <property type="match status" value="1"/>
</dbReference>
<feature type="binding site" description="covalent" evidence="14">
    <location>
        <position position="332"/>
    </location>
    <ligand>
        <name>heme</name>
        <dbReference type="ChEBI" id="CHEBI:30413"/>
        <label>5</label>
    </ligand>
</feature>
<dbReference type="AlphaFoldDB" id="A0A2T3MPD3"/>
<keyword evidence="11 13" id="KW-0408">Iron</keyword>
<dbReference type="Proteomes" id="UP000241954">
    <property type="component" value="Unassembled WGS sequence"/>
</dbReference>
<evidence type="ECO:0000256" key="12">
    <source>
        <dbReference type="ARBA" id="ARBA00023136"/>
    </source>
</evidence>
<keyword evidence="6 13" id="KW-0349">Heme</keyword>
<feature type="binding site" description="covalent" evidence="14">
    <location>
        <position position="48"/>
    </location>
    <ligand>
        <name>heme</name>
        <dbReference type="ChEBI" id="CHEBI:30413"/>
        <label>1</label>
    </ligand>
</feature>
<protein>
    <recommendedName>
        <fullName evidence="13">Cytochrome c-type protein</fullName>
    </recommendedName>
</protein>
<organism evidence="17 18">
    <name type="scientific">Photobacterium iliopiscarium</name>
    <dbReference type="NCBI Taxonomy" id="56192"/>
    <lineage>
        <taxon>Bacteria</taxon>
        <taxon>Pseudomonadati</taxon>
        <taxon>Pseudomonadota</taxon>
        <taxon>Gammaproteobacteria</taxon>
        <taxon>Vibrionales</taxon>
        <taxon>Vibrionaceae</taxon>
        <taxon>Photobacterium</taxon>
    </lineage>
</organism>
<evidence type="ECO:0000256" key="2">
    <source>
        <dbReference type="ARBA" id="ARBA00006417"/>
    </source>
</evidence>
<feature type="binding site" description="covalent" evidence="14">
    <location>
        <position position="335"/>
    </location>
    <ligand>
        <name>heme</name>
        <dbReference type="ChEBI" id="CHEBI:30413"/>
        <label>5</label>
    </ligand>
</feature>
<evidence type="ECO:0000256" key="3">
    <source>
        <dbReference type="ARBA" id="ARBA00022448"/>
    </source>
</evidence>
<dbReference type="InterPro" id="IPR005126">
    <property type="entry name" value="NapC/NirT_cyt_c_N"/>
</dbReference>
<feature type="binding site" description="axial binding residue" evidence="15">
    <location>
        <position position="81"/>
    </location>
    <ligand>
        <name>heme</name>
        <dbReference type="ChEBI" id="CHEBI:30413"/>
        <label>2</label>
    </ligand>
    <ligandPart>
        <name>Fe</name>
        <dbReference type="ChEBI" id="CHEBI:18248"/>
    </ligandPart>
</feature>
<comment type="caution">
    <text evidence="17">The sequence shown here is derived from an EMBL/GenBank/DDBJ whole genome shotgun (WGS) entry which is preliminary data.</text>
</comment>
<evidence type="ECO:0000256" key="5">
    <source>
        <dbReference type="ARBA" id="ARBA00022519"/>
    </source>
</evidence>
<feature type="binding site" description="axial binding residue" evidence="15">
    <location>
        <position position="143"/>
    </location>
    <ligand>
        <name>heme</name>
        <dbReference type="ChEBI" id="CHEBI:30413"/>
        <label>3</label>
    </ligand>
    <ligandPart>
        <name>Fe</name>
        <dbReference type="ChEBI" id="CHEBI:18248"/>
    </ligandPart>
</feature>
<keyword evidence="9 13" id="KW-0249">Electron transport</keyword>
<dbReference type="Pfam" id="PF09626">
    <property type="entry name" value="DHC"/>
    <property type="match status" value="1"/>
</dbReference>
<dbReference type="InterPro" id="IPR036280">
    <property type="entry name" value="Multihaem_cyt_sf"/>
</dbReference>
<feature type="binding site" description="axial binding residue" evidence="15">
    <location>
        <position position="336"/>
    </location>
    <ligand>
        <name>heme</name>
        <dbReference type="ChEBI" id="CHEBI:30413"/>
        <label>5</label>
    </ligand>
    <ligandPart>
        <name>Fe</name>
        <dbReference type="ChEBI" id="CHEBI:18248"/>
    </ligandPart>
</feature>
<evidence type="ECO:0000256" key="13">
    <source>
        <dbReference type="PIRNR" id="PIRNR000014"/>
    </source>
</evidence>
<name>A0A2T3MPD3_9GAMM</name>
<dbReference type="GeneID" id="93547918"/>
<comment type="PTM">
    <text evidence="14">Binds 5 heme groups per subunit.</text>
</comment>
<dbReference type="GO" id="GO:0009061">
    <property type="term" value="P:anaerobic respiration"/>
    <property type="evidence" value="ECO:0007669"/>
    <property type="project" value="TreeGrafter"/>
</dbReference>
<keyword evidence="12 13" id="KW-0472">Membrane</keyword>
<comment type="similarity">
    <text evidence="2 13">Belongs to the TorC/TorY family.</text>
</comment>
<evidence type="ECO:0000256" key="11">
    <source>
        <dbReference type="ARBA" id="ARBA00023004"/>
    </source>
</evidence>
<dbReference type="GO" id="GO:0005886">
    <property type="term" value="C:plasma membrane"/>
    <property type="evidence" value="ECO:0007669"/>
    <property type="project" value="UniProtKB-SubCell"/>
</dbReference>
<evidence type="ECO:0000256" key="10">
    <source>
        <dbReference type="ARBA" id="ARBA00022989"/>
    </source>
</evidence>
<feature type="binding site" description="axial binding residue" evidence="15">
    <location>
        <position position="52"/>
    </location>
    <ligand>
        <name>heme</name>
        <dbReference type="ChEBI" id="CHEBI:30413"/>
        <label>1</label>
    </ligand>
    <ligandPart>
        <name>Fe</name>
        <dbReference type="ChEBI" id="CHEBI:18248"/>
    </ligandPart>
</feature>
<dbReference type="PIRSF" id="PIRSF000014">
    <property type="entry name" value="4_hem_cytch_TorC"/>
    <property type="match status" value="1"/>
</dbReference>
<dbReference type="NCBIfam" id="NF011606">
    <property type="entry name" value="PRK15032.1"/>
    <property type="match status" value="1"/>
</dbReference>
<dbReference type="Gene3D" id="1.10.3820.10">
    <property type="entry name" value="Di-heme elbow motif domain"/>
    <property type="match status" value="1"/>
</dbReference>
<comment type="subcellular location">
    <subcellularLocation>
        <location evidence="1">Cell inner membrane</location>
        <topology evidence="1">Single-pass type II membrane protein</topology>
    </subcellularLocation>
</comment>
<evidence type="ECO:0000259" key="16">
    <source>
        <dbReference type="Pfam" id="PF03264"/>
    </source>
</evidence>
<dbReference type="Gene3D" id="1.10.760.10">
    <property type="entry name" value="Cytochrome c-like domain"/>
    <property type="match status" value="1"/>
</dbReference>
<dbReference type="InterPro" id="IPR038266">
    <property type="entry name" value="NapC/NirT_cytc_sf"/>
</dbReference>
<dbReference type="GO" id="GO:0009276">
    <property type="term" value="C:Gram-negative-bacterium-type cell wall"/>
    <property type="evidence" value="ECO:0007669"/>
    <property type="project" value="UniProtKB-UniRule"/>
</dbReference>
<dbReference type="InterPro" id="IPR036909">
    <property type="entry name" value="Cyt_c-like_dom_sf"/>
</dbReference>
<keyword evidence="5 13" id="KW-0997">Cell inner membrane</keyword>
<sequence>MKKLWRFLVKPSSRYSVLAIAVVCVIITLAGVFTFHESIKFSSTTEFCTSCHSMKENYNEYKTSIHYKNAYGVRAECRDCHIPENDPIAFMKAKLGGVGDIYSEFISKDIDTPAKFEANRLRMAQNVWRMMAETNSATCKSCHSYTAMDHAKQSPAAAAAMTTAAAKNMNCIECHKGIAHQLPHINNDFKATFKQLTINAGEAPATKTLYTLASKKLYTTDSASGDAQGQLYPASKVEVLGTSGDMIKVQITGWQQQGSTTGMLVQDMAKQIQTVSLNADLQKSATILNTVKTEDGQTWQQEQVSAWITQRNMLASMKPIWAYGKEILDATCSQCHAIPDPKHLTANGWVQGLKAMQQYYMLDKDEERTLLKYLQDNAKDAPVAAPQAAE</sequence>
<evidence type="ECO:0000256" key="8">
    <source>
        <dbReference type="ARBA" id="ARBA00022723"/>
    </source>
</evidence>
<dbReference type="PANTHER" id="PTHR30333">
    <property type="entry name" value="CYTOCHROME C-TYPE PROTEIN"/>
    <property type="match status" value="1"/>
</dbReference>
<evidence type="ECO:0000256" key="9">
    <source>
        <dbReference type="ARBA" id="ARBA00022982"/>
    </source>
</evidence>
<feature type="binding site" description="covalent" evidence="14">
    <location>
        <position position="171"/>
    </location>
    <ligand>
        <name>heme</name>
        <dbReference type="ChEBI" id="CHEBI:30413"/>
        <label>4</label>
    </ligand>
</feature>
<reference evidence="17 18" key="1">
    <citation type="submission" date="2018-01" db="EMBL/GenBank/DDBJ databases">
        <title>Whole genome sequencing of Histamine producing bacteria.</title>
        <authorList>
            <person name="Butler K."/>
        </authorList>
    </citation>
    <scope>NUCLEOTIDE SEQUENCE [LARGE SCALE GENOMIC DNA]</scope>
    <source>
        <strain evidence="17 18">NCIMB 13481</strain>
    </source>
</reference>
<dbReference type="FunFam" id="1.10.3820.10:FF:000001">
    <property type="entry name" value="Cytochrome c-type protein"/>
    <property type="match status" value="1"/>
</dbReference>
<dbReference type="PANTHER" id="PTHR30333:SF2">
    <property type="entry name" value="CYTOCHROME C-TYPE PROTEIN TORC"/>
    <property type="match status" value="1"/>
</dbReference>
<dbReference type="GO" id="GO:0020037">
    <property type="term" value="F:heme binding"/>
    <property type="evidence" value="ECO:0007669"/>
    <property type="project" value="UniProtKB-UniRule"/>
</dbReference>
<proteinExistence type="inferred from homology"/>
<keyword evidence="7" id="KW-0812">Transmembrane</keyword>
<dbReference type="GO" id="GO:0009055">
    <property type="term" value="F:electron transfer activity"/>
    <property type="evidence" value="ECO:0007669"/>
    <property type="project" value="UniProtKB-UniRule"/>
</dbReference>
<evidence type="ECO:0000256" key="7">
    <source>
        <dbReference type="ARBA" id="ARBA00022692"/>
    </source>
</evidence>
<feature type="binding site" description="covalent" evidence="14">
    <location>
        <position position="80"/>
    </location>
    <ligand>
        <name>heme</name>
        <dbReference type="ChEBI" id="CHEBI:30413"/>
        <label>2</label>
    </ligand>
</feature>
<feature type="binding site" description="covalent" evidence="14">
    <location>
        <position position="139"/>
    </location>
    <ligand>
        <name>heme</name>
        <dbReference type="ChEBI" id="CHEBI:30413"/>
        <label>3</label>
    </ligand>
</feature>
<evidence type="ECO:0000313" key="18">
    <source>
        <dbReference type="Proteomes" id="UP000241954"/>
    </source>
</evidence>
<accession>A0A2T3MPD3</accession>
<feature type="domain" description="NapC/NirT cytochrome c N-terminal" evidence="16">
    <location>
        <begin position="11"/>
        <end position="184"/>
    </location>
</feature>